<feature type="transmembrane region" description="Helical" evidence="1">
    <location>
        <begin position="7"/>
        <end position="28"/>
    </location>
</feature>
<gene>
    <name evidence="2" type="ORF">HNQ59_002574</name>
</gene>
<dbReference type="Proteomes" id="UP000575898">
    <property type="component" value="Unassembled WGS sequence"/>
</dbReference>
<keyword evidence="1" id="KW-1133">Transmembrane helix</keyword>
<organism evidence="2 3">
    <name type="scientific">Chitinivorax tropicus</name>
    <dbReference type="NCBI Taxonomy" id="714531"/>
    <lineage>
        <taxon>Bacteria</taxon>
        <taxon>Pseudomonadati</taxon>
        <taxon>Pseudomonadota</taxon>
        <taxon>Betaproteobacteria</taxon>
        <taxon>Chitinivorax</taxon>
    </lineage>
</organism>
<accession>A0A840MS85</accession>
<protein>
    <submittedName>
        <fullName evidence="2">Uncharacterized protein</fullName>
    </submittedName>
</protein>
<feature type="transmembrane region" description="Helical" evidence="1">
    <location>
        <begin position="34"/>
        <end position="55"/>
    </location>
</feature>
<dbReference type="RefSeq" id="WP_184039849.1">
    <property type="nucleotide sequence ID" value="NZ_JACHHY010000015.1"/>
</dbReference>
<evidence type="ECO:0000256" key="1">
    <source>
        <dbReference type="SAM" id="Phobius"/>
    </source>
</evidence>
<feature type="transmembrane region" description="Helical" evidence="1">
    <location>
        <begin position="97"/>
        <end position="116"/>
    </location>
</feature>
<reference evidence="2 3" key="1">
    <citation type="submission" date="2020-08" db="EMBL/GenBank/DDBJ databases">
        <title>Genomic Encyclopedia of Type Strains, Phase IV (KMG-IV): sequencing the most valuable type-strain genomes for metagenomic binning, comparative biology and taxonomic classification.</title>
        <authorList>
            <person name="Goeker M."/>
        </authorList>
    </citation>
    <scope>NUCLEOTIDE SEQUENCE [LARGE SCALE GENOMIC DNA]</scope>
    <source>
        <strain evidence="2 3">DSM 27165</strain>
    </source>
</reference>
<sequence length="123" mass="12782">MLQLAGVVLMGLGLLCGTGLLVAPFGLLPTTPGLTLFLLFPGLLLVGYVLMVMSAPTPQIILISRTVSTLLMILGLLAVTALVMITMAILPPDEPTLTLWYVLVVGFAFGGIGTLTNRGKATS</sequence>
<proteinExistence type="predicted"/>
<feature type="transmembrane region" description="Helical" evidence="1">
    <location>
        <begin position="67"/>
        <end position="91"/>
    </location>
</feature>
<dbReference type="EMBL" id="JACHHY010000015">
    <property type="protein sequence ID" value="MBB5019276.1"/>
    <property type="molecule type" value="Genomic_DNA"/>
</dbReference>
<evidence type="ECO:0000313" key="2">
    <source>
        <dbReference type="EMBL" id="MBB5019276.1"/>
    </source>
</evidence>
<dbReference type="AlphaFoldDB" id="A0A840MS85"/>
<name>A0A840MS85_9PROT</name>
<evidence type="ECO:0000313" key="3">
    <source>
        <dbReference type="Proteomes" id="UP000575898"/>
    </source>
</evidence>
<keyword evidence="1" id="KW-0812">Transmembrane</keyword>
<comment type="caution">
    <text evidence="2">The sequence shown here is derived from an EMBL/GenBank/DDBJ whole genome shotgun (WGS) entry which is preliminary data.</text>
</comment>
<keyword evidence="3" id="KW-1185">Reference proteome</keyword>
<keyword evidence="1" id="KW-0472">Membrane</keyword>